<evidence type="ECO:0000313" key="7">
    <source>
        <dbReference type="EMBL" id="ODH13588.1"/>
    </source>
</evidence>
<dbReference type="GO" id="GO:0003700">
    <property type="term" value="F:DNA-binding transcription factor activity"/>
    <property type="evidence" value="ECO:0007669"/>
    <property type="project" value="TreeGrafter"/>
</dbReference>
<keyword evidence="2" id="KW-0238">DNA-binding</keyword>
<feature type="domain" description="Myb-like" evidence="5">
    <location>
        <begin position="284"/>
        <end position="363"/>
    </location>
</feature>
<dbReference type="InterPro" id="IPR017930">
    <property type="entry name" value="Myb_dom"/>
</dbReference>
<feature type="compositionally biased region" description="Low complexity" evidence="4">
    <location>
        <begin position="28"/>
        <end position="44"/>
    </location>
</feature>
<dbReference type="Gene3D" id="1.10.10.60">
    <property type="entry name" value="Homeodomain-like"/>
    <property type="match status" value="2"/>
</dbReference>
<dbReference type="CDD" id="cd00167">
    <property type="entry name" value="SANT"/>
    <property type="match status" value="1"/>
</dbReference>
<dbReference type="SMART" id="SM00717">
    <property type="entry name" value="SANT"/>
    <property type="match status" value="2"/>
</dbReference>
<evidence type="ECO:0000256" key="4">
    <source>
        <dbReference type="SAM" id="MobiDB-lite"/>
    </source>
</evidence>
<feature type="domain" description="Myb-like" evidence="5">
    <location>
        <begin position="232"/>
        <end position="281"/>
    </location>
</feature>
<feature type="compositionally biased region" description="Basic and acidic residues" evidence="4">
    <location>
        <begin position="136"/>
        <end position="154"/>
    </location>
</feature>
<dbReference type="InterPro" id="IPR051651">
    <property type="entry name" value="DMTF1_DNA-bind_reg"/>
</dbReference>
<evidence type="ECO:0000256" key="3">
    <source>
        <dbReference type="ARBA" id="ARBA00023242"/>
    </source>
</evidence>
<dbReference type="PANTHER" id="PTHR46380:SF2">
    <property type="entry name" value="CYCLIN-D-BINDING MYB-LIKE TRANSCRIPTION FACTOR 1"/>
    <property type="match status" value="1"/>
</dbReference>
<dbReference type="InterPro" id="IPR001005">
    <property type="entry name" value="SANT/Myb"/>
</dbReference>
<feature type="region of interest" description="Disordered" evidence="4">
    <location>
        <begin position="1"/>
        <end position="154"/>
    </location>
</feature>
<keyword evidence="3" id="KW-0539">Nucleus</keyword>
<dbReference type="PROSITE" id="PS51294">
    <property type="entry name" value="HTH_MYB"/>
    <property type="match status" value="1"/>
</dbReference>
<evidence type="ECO:0000259" key="6">
    <source>
        <dbReference type="PROSITE" id="PS51294"/>
    </source>
</evidence>
<proteinExistence type="predicted"/>
<dbReference type="EMBL" id="LZYO01000457">
    <property type="protein sequence ID" value="ODH13588.1"/>
    <property type="molecule type" value="Genomic_DNA"/>
</dbReference>
<evidence type="ECO:0000259" key="5">
    <source>
        <dbReference type="PROSITE" id="PS50090"/>
    </source>
</evidence>
<accession>A0A1D2J5J5</accession>
<comment type="subcellular location">
    <subcellularLocation>
        <location evidence="1">Nucleus</location>
    </subcellularLocation>
</comment>
<name>A0A1D2J5J5_PARBR</name>
<dbReference type="SUPFAM" id="SSF46689">
    <property type="entry name" value="Homeodomain-like"/>
    <property type="match status" value="1"/>
</dbReference>
<dbReference type="InterPro" id="IPR009057">
    <property type="entry name" value="Homeodomain-like_sf"/>
</dbReference>
<organism evidence="7 8">
    <name type="scientific">Paracoccidioides brasiliensis</name>
    <dbReference type="NCBI Taxonomy" id="121759"/>
    <lineage>
        <taxon>Eukaryota</taxon>
        <taxon>Fungi</taxon>
        <taxon>Dikarya</taxon>
        <taxon>Ascomycota</taxon>
        <taxon>Pezizomycotina</taxon>
        <taxon>Eurotiomycetes</taxon>
        <taxon>Eurotiomycetidae</taxon>
        <taxon>Onygenales</taxon>
        <taxon>Ajellomycetaceae</taxon>
        <taxon>Paracoccidioides</taxon>
    </lineage>
</organism>
<evidence type="ECO:0000256" key="1">
    <source>
        <dbReference type="ARBA" id="ARBA00004123"/>
    </source>
</evidence>
<dbReference type="GO" id="GO:0000976">
    <property type="term" value="F:transcription cis-regulatory region binding"/>
    <property type="evidence" value="ECO:0007669"/>
    <property type="project" value="TreeGrafter"/>
</dbReference>
<dbReference type="GO" id="GO:0005634">
    <property type="term" value="C:nucleus"/>
    <property type="evidence" value="ECO:0007669"/>
    <property type="project" value="UniProtKB-SubCell"/>
</dbReference>
<feature type="compositionally biased region" description="Polar residues" evidence="4">
    <location>
        <begin position="117"/>
        <end position="134"/>
    </location>
</feature>
<comment type="caution">
    <text evidence="7">The sequence shown here is derived from an EMBL/GenBank/DDBJ whole genome shotgun (WGS) entry which is preliminary data.</text>
</comment>
<gene>
    <name evidence="7" type="ORF">ACO22_07110</name>
</gene>
<dbReference type="VEuPathDB" id="FungiDB:PADG_05127"/>
<dbReference type="Pfam" id="PF13921">
    <property type="entry name" value="Myb_DNA-bind_6"/>
    <property type="match status" value="1"/>
</dbReference>
<reference evidence="7 8" key="1">
    <citation type="submission" date="2016-06" db="EMBL/GenBank/DDBJ databases">
        <authorList>
            <person name="Kjaerup R.B."/>
            <person name="Dalgaard T.S."/>
            <person name="Juul-Madsen H.R."/>
        </authorList>
    </citation>
    <scope>NUCLEOTIDE SEQUENCE [LARGE SCALE GENOMIC DNA]</scope>
    <source>
        <strain evidence="7 8">Pb300</strain>
    </source>
</reference>
<protein>
    <submittedName>
        <fullName evidence="7">Uncharacterized protein</fullName>
    </submittedName>
</protein>
<dbReference type="VEuPathDB" id="FungiDB:PABG_07163"/>
<feature type="compositionally biased region" description="Basic and acidic residues" evidence="4">
    <location>
        <begin position="82"/>
        <end position="93"/>
    </location>
</feature>
<dbReference type="PANTHER" id="PTHR46380">
    <property type="entry name" value="CYCLIN-D-BINDING MYB-LIKE TRANSCRIPTION FACTOR 1"/>
    <property type="match status" value="1"/>
</dbReference>
<evidence type="ECO:0000256" key="2">
    <source>
        <dbReference type="ARBA" id="ARBA00023125"/>
    </source>
</evidence>
<evidence type="ECO:0000313" key="8">
    <source>
        <dbReference type="Proteomes" id="UP000242814"/>
    </source>
</evidence>
<dbReference type="AlphaFoldDB" id="A0A1D2J5J5"/>
<feature type="domain" description="HTH myb-type" evidence="6">
    <location>
        <begin position="238"/>
        <end position="285"/>
    </location>
</feature>
<dbReference type="PROSITE" id="PS50090">
    <property type="entry name" value="MYB_LIKE"/>
    <property type="match status" value="2"/>
</dbReference>
<dbReference type="Proteomes" id="UP000242814">
    <property type="component" value="Unassembled WGS sequence"/>
</dbReference>
<sequence>MSHPNPLSAGRILPGTAPGDSGAGLADNNNINNNNNNNNNSANNQPDVELPIPIDPRLQISVGSTQQPHESLLDDGNATEATRPENFHRDRSPSGDALLQDPEQDPVEGVAAGQSLPEPQQTRQTASQAANSQLPKRVEKPQKPKDQPDVTGRHSAAEIAAVEAFKTQFCEANSMSGEDFGRMVQHRETESSGFSSLGSNLTRSEFWDLLYVLTPGRRPRDVQRYMRSHYVATSQKPRKWTKEQDDELVTLHAEHGPNWAKIAEILGRARDDVNTRFRKRVQHRDTQTRGPWSSDECTRLESAVRQWLDIAQLPAAAIYTSSDSKPGDIYRIDTRYILWTRVSDFMGNTRTREQCSAKWKTMRLKKGRETASPS</sequence>